<comment type="caution">
    <text evidence="10">The sequence shown here is derived from an EMBL/GenBank/DDBJ whole genome shotgun (WGS) entry which is preliminary data.</text>
</comment>
<dbReference type="Pfam" id="PF04934">
    <property type="entry name" value="Med6"/>
    <property type="match status" value="1"/>
</dbReference>
<dbReference type="EMBL" id="JAVRRT010000024">
    <property type="protein sequence ID" value="KAK5163642.1"/>
    <property type="molecule type" value="Genomic_DNA"/>
</dbReference>
<protein>
    <recommendedName>
        <fullName evidence="3 8">Mediator of RNA polymerase II transcription subunit 6</fullName>
    </recommendedName>
    <alternativeName>
        <fullName evidence="7 8">Mediator complex subunit 6</fullName>
    </alternativeName>
</protein>
<evidence type="ECO:0000313" key="10">
    <source>
        <dbReference type="EMBL" id="KAK5163642.1"/>
    </source>
</evidence>
<evidence type="ECO:0000256" key="2">
    <source>
        <dbReference type="ARBA" id="ARBA00007526"/>
    </source>
</evidence>
<accession>A0AAV9NV54</accession>
<keyword evidence="5 8" id="KW-0804">Transcription</keyword>
<dbReference type="AlphaFoldDB" id="A0AAV9NV54"/>
<evidence type="ECO:0000256" key="1">
    <source>
        <dbReference type="ARBA" id="ARBA00004123"/>
    </source>
</evidence>
<dbReference type="GeneID" id="89931917"/>
<evidence type="ECO:0000256" key="3">
    <source>
        <dbReference type="ARBA" id="ARBA00020634"/>
    </source>
</evidence>
<gene>
    <name evidence="8 10" type="primary">MED6</name>
    <name evidence="10" type="ORF">LTR77_010591</name>
</gene>
<feature type="compositionally biased region" description="Low complexity" evidence="9">
    <location>
        <begin position="237"/>
        <end position="248"/>
    </location>
</feature>
<feature type="compositionally biased region" description="Polar residues" evidence="9">
    <location>
        <begin position="194"/>
        <end position="230"/>
    </location>
</feature>
<dbReference type="GO" id="GO:0006357">
    <property type="term" value="P:regulation of transcription by RNA polymerase II"/>
    <property type="evidence" value="ECO:0007669"/>
    <property type="project" value="InterPro"/>
</dbReference>
<dbReference type="InterPro" id="IPR038566">
    <property type="entry name" value="Mediator_Med6_sf"/>
</dbReference>
<evidence type="ECO:0000313" key="11">
    <source>
        <dbReference type="Proteomes" id="UP001337655"/>
    </source>
</evidence>
<name>A0AAV9NV54_9PEZI</name>
<sequence length="392" mass="41338">MANPNRPPLDEIVHQRPDIIQYHLSQVPGVGPMDENMIHTYISESPFFDHATNNGLAFLQAKSNQQLFETTWNRAAFEEYLRKQRGVEFLITGDPVPVQQGQRQEGVGGWAGTGKTGVYNIKKQERNYVQGRGEELTTLGSYYLVGENMYQAPGVGDIVSNRLIAATNHLSSFLETASNLPAFDPSTGYTYPPHTTTVSKSASASGTDTPARSRSTSLVPGATDSQSLRSGSLAPDASSTTQASGTSAVDRAATRLLTQSLQLSMEFGSEYSDENPLHGTPGNFSFTHSAAAVKKKRAEEAAAEAAALAAKEAKAGAAAATTTNGEVAGPFGRKVASPPAVMTEAKSGVAGLKEREKERRGSKMDGSKVRRKKSKGVNAAVTPGGAGASGGS</sequence>
<dbReference type="Gene3D" id="3.10.450.580">
    <property type="entry name" value="Mediator complex, subunit Med6"/>
    <property type="match status" value="1"/>
</dbReference>
<evidence type="ECO:0000256" key="8">
    <source>
        <dbReference type="RuleBase" id="RU364143"/>
    </source>
</evidence>
<keyword evidence="11" id="KW-1185">Reference proteome</keyword>
<comment type="subunit">
    <text evidence="8">Component of the Mediator complex.</text>
</comment>
<evidence type="ECO:0000256" key="7">
    <source>
        <dbReference type="ARBA" id="ARBA00031259"/>
    </source>
</evidence>
<feature type="compositionally biased region" description="Basic and acidic residues" evidence="9">
    <location>
        <begin position="352"/>
        <end position="368"/>
    </location>
</feature>
<keyword evidence="4 8" id="KW-0805">Transcription regulation</keyword>
<evidence type="ECO:0000256" key="4">
    <source>
        <dbReference type="ARBA" id="ARBA00023015"/>
    </source>
</evidence>
<evidence type="ECO:0000256" key="5">
    <source>
        <dbReference type="ARBA" id="ARBA00023163"/>
    </source>
</evidence>
<comment type="function">
    <text evidence="8">Component of the Mediator complex, a coactivator involved in the regulated transcription of nearly all RNA polymerase II-dependent genes. Mediator functions as a bridge to convey information from gene-specific regulatory proteins to the basal RNA polymerase II transcription machinery. Mediator is recruited to promoters by direct interactions with regulatory proteins and serves as a scaffold for the assembly of a functional preinitiation complex with RNA polymerase II and the general transcription factors.</text>
</comment>
<dbReference type="GO" id="GO:0016592">
    <property type="term" value="C:mediator complex"/>
    <property type="evidence" value="ECO:0007669"/>
    <property type="project" value="InterPro"/>
</dbReference>
<dbReference type="InterPro" id="IPR007018">
    <property type="entry name" value="Mediator_Med6"/>
</dbReference>
<dbReference type="PANTHER" id="PTHR13104">
    <property type="entry name" value="MED-6-RELATED"/>
    <property type="match status" value="1"/>
</dbReference>
<keyword evidence="8" id="KW-0010">Activator</keyword>
<comment type="subcellular location">
    <subcellularLocation>
        <location evidence="1 8">Nucleus</location>
    </subcellularLocation>
</comment>
<dbReference type="Proteomes" id="UP001337655">
    <property type="component" value="Unassembled WGS sequence"/>
</dbReference>
<evidence type="ECO:0000256" key="6">
    <source>
        <dbReference type="ARBA" id="ARBA00023242"/>
    </source>
</evidence>
<evidence type="ECO:0000256" key="9">
    <source>
        <dbReference type="SAM" id="MobiDB-lite"/>
    </source>
</evidence>
<organism evidence="10 11">
    <name type="scientific">Saxophila tyrrhenica</name>
    <dbReference type="NCBI Taxonomy" id="1690608"/>
    <lineage>
        <taxon>Eukaryota</taxon>
        <taxon>Fungi</taxon>
        <taxon>Dikarya</taxon>
        <taxon>Ascomycota</taxon>
        <taxon>Pezizomycotina</taxon>
        <taxon>Dothideomycetes</taxon>
        <taxon>Dothideomycetidae</taxon>
        <taxon>Mycosphaerellales</taxon>
        <taxon>Extremaceae</taxon>
        <taxon>Saxophila</taxon>
    </lineage>
</organism>
<feature type="region of interest" description="Disordered" evidence="9">
    <location>
        <begin position="340"/>
        <end position="392"/>
    </location>
</feature>
<reference evidence="10 11" key="1">
    <citation type="submission" date="2023-08" db="EMBL/GenBank/DDBJ databases">
        <title>Black Yeasts Isolated from many extreme environments.</title>
        <authorList>
            <person name="Coleine C."/>
            <person name="Stajich J.E."/>
            <person name="Selbmann L."/>
        </authorList>
    </citation>
    <scope>NUCLEOTIDE SEQUENCE [LARGE SCALE GENOMIC DNA]</scope>
    <source>
        <strain evidence="10 11">CCFEE 5935</strain>
    </source>
</reference>
<dbReference type="GO" id="GO:0003712">
    <property type="term" value="F:transcription coregulator activity"/>
    <property type="evidence" value="ECO:0007669"/>
    <property type="project" value="InterPro"/>
</dbReference>
<keyword evidence="6 8" id="KW-0539">Nucleus</keyword>
<feature type="region of interest" description="Disordered" evidence="9">
    <location>
        <begin position="194"/>
        <end position="249"/>
    </location>
</feature>
<proteinExistence type="inferred from homology"/>
<dbReference type="RefSeq" id="XP_064654084.1">
    <property type="nucleotide sequence ID" value="XM_064807809.1"/>
</dbReference>
<comment type="similarity">
    <text evidence="2 8">Belongs to the Mediator complex subunit 6 family.</text>
</comment>